<keyword evidence="3" id="KW-0472">Membrane</keyword>
<evidence type="ECO:0000256" key="3">
    <source>
        <dbReference type="SAM" id="Phobius"/>
    </source>
</evidence>
<dbReference type="InterPro" id="IPR003774">
    <property type="entry name" value="AlgH-like"/>
</dbReference>
<name>A0ABT6PY57_9PROT</name>
<dbReference type="PANTHER" id="PTHR30327:SF1">
    <property type="entry name" value="UPF0301 PROTEIN YQGE"/>
    <property type="match status" value="1"/>
</dbReference>
<organism evidence="4 5">
    <name type="scientific">Commensalibacter oyaizuii</name>
    <dbReference type="NCBI Taxonomy" id="3043873"/>
    <lineage>
        <taxon>Bacteria</taxon>
        <taxon>Pseudomonadati</taxon>
        <taxon>Pseudomonadota</taxon>
        <taxon>Alphaproteobacteria</taxon>
        <taxon>Acetobacterales</taxon>
        <taxon>Acetobacteraceae</taxon>
    </lineage>
</organism>
<evidence type="ECO:0000256" key="1">
    <source>
        <dbReference type="ARBA" id="ARBA00009600"/>
    </source>
</evidence>
<dbReference type="PANTHER" id="PTHR30327">
    <property type="entry name" value="UNCHARACTERIZED PROTEIN YQGE"/>
    <property type="match status" value="1"/>
</dbReference>
<evidence type="ECO:0000313" key="4">
    <source>
        <dbReference type="EMBL" id="MDI2089795.1"/>
    </source>
</evidence>
<proteinExistence type="inferred from homology"/>
<dbReference type="SUPFAM" id="SSF143456">
    <property type="entry name" value="VC0467-like"/>
    <property type="match status" value="1"/>
</dbReference>
<reference evidence="4" key="1">
    <citation type="submission" date="2023-05" db="EMBL/GenBank/DDBJ databases">
        <title>Whole genome sequence of Commensalibacter sp.</title>
        <authorList>
            <person name="Charoenyingcharoen P."/>
            <person name="Yukphan P."/>
        </authorList>
    </citation>
    <scope>NUCLEOTIDE SEQUENCE</scope>
    <source>
        <strain evidence="4">TBRC 16381</strain>
    </source>
</reference>
<evidence type="ECO:0000256" key="2">
    <source>
        <dbReference type="HAMAP-Rule" id="MF_00758"/>
    </source>
</evidence>
<keyword evidence="5" id="KW-1185">Reference proteome</keyword>
<comment type="caution">
    <text evidence="4">The sequence shown here is derived from an EMBL/GenBank/DDBJ whole genome shotgun (WGS) entry which is preliminary data.</text>
</comment>
<dbReference type="RefSeq" id="WP_281446972.1">
    <property type="nucleotide sequence ID" value="NZ_JASBAO010000001.1"/>
</dbReference>
<dbReference type="EMBL" id="JASBAO010000001">
    <property type="protein sequence ID" value="MDI2089795.1"/>
    <property type="molecule type" value="Genomic_DNA"/>
</dbReference>
<evidence type="ECO:0000313" key="5">
    <source>
        <dbReference type="Proteomes" id="UP001431634"/>
    </source>
</evidence>
<feature type="transmembrane region" description="Helical" evidence="3">
    <location>
        <begin position="12"/>
        <end position="37"/>
    </location>
</feature>
<sequence>MALQFSDLTDGFAGQLLIASPFITSPLFAQTVIFLCAHSYQEGAMGIIINRHLTKPTPEELLQQLGISPFPQNAHFSISAGGPVENAHGLVLHSADWDTNGCIAVTDTVKLNASLDILRDLSSGQGPKQALLALGHANWAPGQLEEEIKNNIWHLAPSNESILFDSHFTKKWRTALQSIHIDPSKLSYLSGQS</sequence>
<gene>
    <name evidence="4" type="ORF">QJV27_00130</name>
</gene>
<keyword evidence="3" id="KW-0812">Transmembrane</keyword>
<keyword evidence="3" id="KW-1133">Transmembrane helix</keyword>
<accession>A0ABT6PY57</accession>
<dbReference type="Pfam" id="PF02622">
    <property type="entry name" value="DUF179"/>
    <property type="match status" value="1"/>
</dbReference>
<comment type="similarity">
    <text evidence="1 2">Belongs to the UPF0301 (AlgH) family.</text>
</comment>
<dbReference type="Gene3D" id="3.40.1740.10">
    <property type="entry name" value="VC0467-like"/>
    <property type="match status" value="1"/>
</dbReference>
<protein>
    <recommendedName>
        <fullName evidence="2">UPF0301 protein QJV27_00130</fullName>
    </recommendedName>
</protein>
<dbReference type="HAMAP" id="MF_00758">
    <property type="entry name" value="UPF0301"/>
    <property type="match status" value="1"/>
</dbReference>
<dbReference type="Proteomes" id="UP001431634">
    <property type="component" value="Unassembled WGS sequence"/>
</dbReference>